<keyword evidence="1" id="KW-0614">Plasmid</keyword>
<dbReference type="AlphaFoldDB" id="A8ZQZ4"/>
<dbReference type="InterPro" id="IPR051082">
    <property type="entry name" value="Pentapeptide-BTB/POZ_domain"/>
</dbReference>
<reference evidence="1 2" key="1">
    <citation type="journal article" date="2008" name="Proc. Natl. Acad. Sci. U.S.A.">
        <title>Niche adaptation and genome expansion in the chlorophyll d-producing cyanobacterium Acaryochloris marina.</title>
        <authorList>
            <person name="Swingley W.D."/>
            <person name="Chen M."/>
            <person name="Cheung P.C."/>
            <person name="Conrad A.L."/>
            <person name="Dejesa L.C."/>
            <person name="Hao J."/>
            <person name="Honchak B.M."/>
            <person name="Karbach L.E."/>
            <person name="Kurdoglu A."/>
            <person name="Lahiri S."/>
            <person name="Mastrian S.D."/>
            <person name="Miyashita H."/>
            <person name="Page L."/>
            <person name="Ramakrishna P."/>
            <person name="Satoh S."/>
            <person name="Sattley W.M."/>
            <person name="Shimada Y."/>
            <person name="Taylor H.L."/>
            <person name="Tomo T."/>
            <person name="Tsuchiya T."/>
            <person name="Wang Z.T."/>
            <person name="Raymond J."/>
            <person name="Mimuro M."/>
            <person name="Blankenship R.E."/>
            <person name="Touchman J.W."/>
        </authorList>
    </citation>
    <scope>NUCLEOTIDE SEQUENCE [LARGE SCALE GENOMIC DNA]</scope>
    <source>
        <strain evidence="2">MBIC 11017</strain>
        <plasmid evidence="2">Plasmid pREB8</plasmid>
    </source>
</reference>
<dbReference type="Pfam" id="PF00805">
    <property type="entry name" value="Pentapeptide"/>
    <property type="match status" value="7"/>
</dbReference>
<dbReference type="Gene3D" id="2.160.20.80">
    <property type="entry name" value="E3 ubiquitin-protein ligase SopA"/>
    <property type="match status" value="5"/>
</dbReference>
<dbReference type="SUPFAM" id="SSF141571">
    <property type="entry name" value="Pentapeptide repeat-like"/>
    <property type="match status" value="3"/>
</dbReference>
<dbReference type="RefSeq" id="WP_012168489.1">
    <property type="nucleotide sequence ID" value="NC_009933.1"/>
</dbReference>
<evidence type="ECO:0000313" key="2">
    <source>
        <dbReference type="Proteomes" id="UP000000268"/>
    </source>
</evidence>
<dbReference type="EMBL" id="CP000845">
    <property type="protein sequence ID" value="ABW33430.1"/>
    <property type="molecule type" value="Genomic_DNA"/>
</dbReference>
<dbReference type="PANTHER" id="PTHR14136">
    <property type="entry name" value="BTB_POZ DOMAIN-CONTAINING PROTEIN KCTD9"/>
    <property type="match status" value="1"/>
</dbReference>
<dbReference type="OrthoDB" id="516320at2"/>
<dbReference type="Proteomes" id="UP000000268">
    <property type="component" value="Plasmid pREB8"/>
</dbReference>
<organism evidence="1 2">
    <name type="scientific">Acaryochloris marina (strain MBIC 11017)</name>
    <dbReference type="NCBI Taxonomy" id="329726"/>
    <lineage>
        <taxon>Bacteria</taxon>
        <taxon>Bacillati</taxon>
        <taxon>Cyanobacteriota</taxon>
        <taxon>Cyanophyceae</taxon>
        <taxon>Acaryochloridales</taxon>
        <taxon>Acaryochloridaceae</taxon>
        <taxon>Acaryochloris</taxon>
    </lineage>
</organism>
<dbReference type="HOGENOM" id="CLU_395691_0_0_3"/>
<accession>A8ZQZ4</accession>
<dbReference type="PANTHER" id="PTHR14136:SF17">
    <property type="entry name" value="BTB_POZ DOMAIN-CONTAINING PROTEIN KCTD9"/>
    <property type="match status" value="1"/>
</dbReference>
<dbReference type="KEGG" id="amr:AM1_H0080"/>
<sequence length="696" mass="74391">MANQEQVDLLKQGAEAWNQWREKNTGESIYLWGADLGGANLSGADLGGATLSGANLWDANLTYADLRGATLIYADLRGATLIGAALIGAALIGAALNGANLSDADLSGADLRNTKISAATKIDAKWKLVHELVNKGGEGKDLSGTDLSGANLSDADLSDADLSGADLSDADLSDADLRNTNLRNTKISAETKIDAKWKLVHELVNKGGEGKDLSSTDLSDANLSGTDLSDANLSGTDLSDANLSGADLSDADLSGTDLSDTNLSGTDLSDADLSDADLRNTKISAETKIDAKWKLVHELVNKGGEGKDLSGTDLSGADLSGADLSDADLSGADLSDANLSDADLSGADLRNTKISAETKIDAKWKLVHELVNKGGEGKDLSGTDLNDANLSGVNLRNSNLYRANFLGSKLQNAILTGACIQDWSINSKTGFEGVVCDYIYLKVNQEERRPFQGNFCPGEFVALVQKSLETIDLIFVDGIDWQAFFQSFQLLRSKFNEYEVGIQAIEKKGAAFVVRLEAPPEANKSAIETKAKELYGKQLKVLEEQFIEKMKLQGATLDLAKESLAFERQKNAQLLSMVQTMANKDKVTQNINAPVGNVAGVNEGIQQTTQHNYAPEIKQTPAESAKEIQDLLSQLQKTNPTDIQTVVEQRIKIDPTFRQRLQNALKEGGVETLKVLFAPIGIPIETVRGWIDAEGS</sequence>
<evidence type="ECO:0000313" key="1">
    <source>
        <dbReference type="EMBL" id="ABW33430.1"/>
    </source>
</evidence>
<dbReference type="InterPro" id="IPR001646">
    <property type="entry name" value="5peptide_repeat"/>
</dbReference>
<gene>
    <name evidence="1" type="ordered locus">AM1_H0080</name>
</gene>
<protein>
    <submittedName>
        <fullName evidence="1">Pentapeptide repeat protein</fullName>
    </submittedName>
</protein>
<geneLocation type="plasmid" evidence="1 2">
    <name>pREB8</name>
</geneLocation>
<keyword evidence="2" id="KW-1185">Reference proteome</keyword>
<name>A8ZQZ4_ACAM1</name>
<proteinExistence type="predicted"/>